<comment type="caution">
    <text evidence="8">The sequence shown here is derived from an EMBL/GenBank/DDBJ whole genome shotgun (WGS) entry which is preliminary data.</text>
</comment>
<keyword evidence="3" id="KW-1003">Cell membrane</keyword>
<feature type="transmembrane region" description="Helical" evidence="7">
    <location>
        <begin position="246"/>
        <end position="269"/>
    </location>
</feature>
<evidence type="ECO:0000256" key="7">
    <source>
        <dbReference type="SAM" id="Phobius"/>
    </source>
</evidence>
<evidence type="ECO:0000256" key="4">
    <source>
        <dbReference type="ARBA" id="ARBA00022692"/>
    </source>
</evidence>
<feature type="transmembrane region" description="Helical" evidence="7">
    <location>
        <begin position="49"/>
        <end position="72"/>
    </location>
</feature>
<dbReference type="GO" id="GO:0022857">
    <property type="term" value="F:transmembrane transporter activity"/>
    <property type="evidence" value="ECO:0007669"/>
    <property type="project" value="InterPro"/>
</dbReference>
<evidence type="ECO:0000256" key="6">
    <source>
        <dbReference type="ARBA" id="ARBA00023136"/>
    </source>
</evidence>
<keyword evidence="9" id="KW-1185">Reference proteome</keyword>
<dbReference type="SUPFAM" id="SSF103473">
    <property type="entry name" value="MFS general substrate transporter"/>
    <property type="match status" value="1"/>
</dbReference>
<dbReference type="RefSeq" id="WP_183344020.1">
    <property type="nucleotide sequence ID" value="NZ_JACHNU010000006.1"/>
</dbReference>
<dbReference type="PANTHER" id="PTHR43266">
    <property type="entry name" value="MACROLIDE-EFFLUX PROTEIN"/>
    <property type="match status" value="1"/>
</dbReference>
<gene>
    <name evidence="8" type="ORF">BDZ31_003804</name>
</gene>
<sequence>MLPSLPSRAVAARPAVRRLAAARLLSMTGTDASGVAIGFALYAQTRSTTWLSLSLLLTIGAGSVLAPIGGWLGDRLPRRPLMIACELGSGALFATLAIVHAPIAILAIGLLASALGSAFGPAAGASIAHVAGPERLSWANGLIASSANLGKMAGRIGGGALIAVAGPGAVFLFDALTSIASALLIASIALPFGGRERRAGAVSAAAPARGRARGALGAAEAAAPAARASTGGGMLLVLRDPGIRPVLLAACVGTFATAFSMTAEVPLVFELGGGALALGALTACWALGMVAGSWHAGRVLHAGNEATGVLAGRSLMALGIGSVALAGTLAPTLLAYLGGGFMGVAAQSLVMRRTPDDQRARVIGAMDACRNVAFGGGVVLAGFVVAPLGPSATYAFVGAGMLLGCLPLLALVRRLGGVRPLRAPRPAVAATEAA</sequence>
<feature type="transmembrane region" description="Helical" evidence="7">
    <location>
        <begin position="275"/>
        <end position="294"/>
    </location>
</feature>
<feature type="transmembrane region" description="Helical" evidence="7">
    <location>
        <begin position="333"/>
        <end position="350"/>
    </location>
</feature>
<keyword evidence="5 7" id="KW-1133">Transmembrane helix</keyword>
<evidence type="ECO:0000313" key="9">
    <source>
        <dbReference type="Proteomes" id="UP000585272"/>
    </source>
</evidence>
<feature type="transmembrane region" description="Helical" evidence="7">
    <location>
        <begin position="21"/>
        <end position="43"/>
    </location>
</feature>
<dbReference type="AlphaFoldDB" id="A0A840IIZ3"/>
<dbReference type="GO" id="GO:0005886">
    <property type="term" value="C:plasma membrane"/>
    <property type="evidence" value="ECO:0007669"/>
    <property type="project" value="UniProtKB-SubCell"/>
</dbReference>
<evidence type="ECO:0000256" key="2">
    <source>
        <dbReference type="ARBA" id="ARBA00022448"/>
    </source>
</evidence>
<feature type="transmembrane region" description="Helical" evidence="7">
    <location>
        <begin position="306"/>
        <end position="327"/>
    </location>
</feature>
<keyword evidence="4 7" id="KW-0812">Transmembrane</keyword>
<feature type="transmembrane region" description="Helical" evidence="7">
    <location>
        <begin position="394"/>
        <end position="412"/>
    </location>
</feature>
<evidence type="ECO:0000256" key="3">
    <source>
        <dbReference type="ARBA" id="ARBA00022475"/>
    </source>
</evidence>
<comment type="subcellular location">
    <subcellularLocation>
        <location evidence="1">Cell membrane</location>
        <topology evidence="1">Multi-pass membrane protein</topology>
    </subcellularLocation>
</comment>
<dbReference type="InterPro" id="IPR036259">
    <property type="entry name" value="MFS_trans_sf"/>
</dbReference>
<keyword evidence="6 7" id="KW-0472">Membrane</keyword>
<dbReference type="EMBL" id="JACHNU010000006">
    <property type="protein sequence ID" value="MBB4664201.1"/>
    <property type="molecule type" value="Genomic_DNA"/>
</dbReference>
<reference evidence="8 9" key="1">
    <citation type="submission" date="2020-08" db="EMBL/GenBank/DDBJ databases">
        <title>Genomic Encyclopedia of Archaeal and Bacterial Type Strains, Phase II (KMG-II): from individual species to whole genera.</title>
        <authorList>
            <person name="Goeker M."/>
        </authorList>
    </citation>
    <scope>NUCLEOTIDE SEQUENCE [LARGE SCALE GENOMIC DNA]</scope>
    <source>
        <strain evidence="8 9">DSM 23288</strain>
    </source>
</reference>
<evidence type="ECO:0000313" key="8">
    <source>
        <dbReference type="EMBL" id="MBB4664201.1"/>
    </source>
</evidence>
<evidence type="ECO:0000256" key="1">
    <source>
        <dbReference type="ARBA" id="ARBA00004651"/>
    </source>
</evidence>
<feature type="transmembrane region" description="Helical" evidence="7">
    <location>
        <begin position="371"/>
        <end position="388"/>
    </location>
</feature>
<organism evidence="8 9">
    <name type="scientific">Conexibacter arvalis</name>
    <dbReference type="NCBI Taxonomy" id="912552"/>
    <lineage>
        <taxon>Bacteria</taxon>
        <taxon>Bacillati</taxon>
        <taxon>Actinomycetota</taxon>
        <taxon>Thermoleophilia</taxon>
        <taxon>Solirubrobacterales</taxon>
        <taxon>Conexibacteraceae</taxon>
        <taxon>Conexibacter</taxon>
    </lineage>
</organism>
<dbReference type="Pfam" id="PF07690">
    <property type="entry name" value="MFS_1"/>
    <property type="match status" value="1"/>
</dbReference>
<protein>
    <submittedName>
        <fullName evidence="8">Putative MFS family arabinose efflux permease</fullName>
    </submittedName>
</protein>
<keyword evidence="2" id="KW-0813">Transport</keyword>
<evidence type="ECO:0000256" key="5">
    <source>
        <dbReference type="ARBA" id="ARBA00022989"/>
    </source>
</evidence>
<name>A0A840IIZ3_9ACTN</name>
<dbReference type="Gene3D" id="1.20.1250.20">
    <property type="entry name" value="MFS general substrate transporter like domains"/>
    <property type="match status" value="1"/>
</dbReference>
<dbReference type="InterPro" id="IPR011701">
    <property type="entry name" value="MFS"/>
</dbReference>
<dbReference type="CDD" id="cd06173">
    <property type="entry name" value="MFS_MefA_like"/>
    <property type="match status" value="1"/>
</dbReference>
<proteinExistence type="predicted"/>
<feature type="transmembrane region" description="Helical" evidence="7">
    <location>
        <begin position="169"/>
        <end position="190"/>
    </location>
</feature>
<feature type="transmembrane region" description="Helical" evidence="7">
    <location>
        <begin position="92"/>
        <end position="115"/>
    </location>
</feature>
<dbReference type="PANTHER" id="PTHR43266:SF2">
    <property type="entry name" value="MAJOR FACILITATOR SUPERFAMILY (MFS) PROFILE DOMAIN-CONTAINING PROTEIN"/>
    <property type="match status" value="1"/>
</dbReference>
<accession>A0A840IIZ3</accession>
<dbReference type="Proteomes" id="UP000585272">
    <property type="component" value="Unassembled WGS sequence"/>
</dbReference>